<comment type="caution">
    <text evidence="1">The sequence shown here is derived from an EMBL/GenBank/DDBJ whole genome shotgun (WGS) entry which is preliminary data.</text>
</comment>
<dbReference type="InterPro" id="IPR017850">
    <property type="entry name" value="Alkaline_phosphatase_core_sf"/>
</dbReference>
<dbReference type="AlphaFoldDB" id="X1S7S8"/>
<proteinExistence type="predicted"/>
<sequence length="253" mass="29440">MKTLVLGLDGLDDDLWGLPRGDVVQYHGRLETFYTTFPSFMCTLTGMRYKQTGFAPHRVFRNHTFIWDRLGDMRQTYINIPPTYPAELVNGSFICGFMGSRLNSNSVCPPPLVEDLRRDVDYRFTEELDKPLALEGRWDDFYESCMGLMEMRTRAIKYLAERDQSELLYAVYTASDECLHQRVEGRLGEKRIREMKRVLLENVNDVVEALQPETTILFSDHGFNLQGYHGTKDPETRWGTWALRTDLDHVPPR</sequence>
<organism evidence="1">
    <name type="scientific">marine sediment metagenome</name>
    <dbReference type="NCBI Taxonomy" id="412755"/>
    <lineage>
        <taxon>unclassified sequences</taxon>
        <taxon>metagenomes</taxon>
        <taxon>ecological metagenomes</taxon>
    </lineage>
</organism>
<dbReference type="SUPFAM" id="SSF53649">
    <property type="entry name" value="Alkaline phosphatase-like"/>
    <property type="match status" value="1"/>
</dbReference>
<reference evidence="1" key="1">
    <citation type="journal article" date="2014" name="Front. Microbiol.">
        <title>High frequency of phylogenetically diverse reductive dehalogenase-homologous genes in deep subseafloor sedimentary metagenomes.</title>
        <authorList>
            <person name="Kawai M."/>
            <person name="Futagami T."/>
            <person name="Toyoda A."/>
            <person name="Takaki Y."/>
            <person name="Nishi S."/>
            <person name="Hori S."/>
            <person name="Arai W."/>
            <person name="Tsubouchi T."/>
            <person name="Morono Y."/>
            <person name="Uchiyama I."/>
            <person name="Ito T."/>
            <person name="Fujiyama A."/>
            <person name="Inagaki F."/>
            <person name="Takami H."/>
        </authorList>
    </citation>
    <scope>NUCLEOTIDE SEQUENCE</scope>
    <source>
        <strain evidence="1">Expedition CK06-06</strain>
    </source>
</reference>
<feature type="non-terminal residue" evidence="1">
    <location>
        <position position="253"/>
    </location>
</feature>
<gene>
    <name evidence="1" type="ORF">S12H4_32206</name>
</gene>
<dbReference type="EMBL" id="BARW01018863">
    <property type="protein sequence ID" value="GAI89112.1"/>
    <property type="molecule type" value="Genomic_DNA"/>
</dbReference>
<dbReference type="Gene3D" id="3.40.720.10">
    <property type="entry name" value="Alkaline Phosphatase, subunit A"/>
    <property type="match status" value="1"/>
</dbReference>
<evidence type="ECO:0000313" key="1">
    <source>
        <dbReference type="EMBL" id="GAI89112.1"/>
    </source>
</evidence>
<accession>X1S7S8</accession>
<protein>
    <recommendedName>
        <fullName evidence="2">Sulfatase N-terminal domain-containing protein</fullName>
    </recommendedName>
</protein>
<evidence type="ECO:0008006" key="2">
    <source>
        <dbReference type="Google" id="ProtNLM"/>
    </source>
</evidence>
<name>X1S7S8_9ZZZZ</name>